<dbReference type="AlphaFoldDB" id="A0A1I7TNZ1"/>
<dbReference type="Proteomes" id="UP000095282">
    <property type="component" value="Unplaced"/>
</dbReference>
<proteinExistence type="predicted"/>
<evidence type="ECO:0000313" key="4">
    <source>
        <dbReference type="WBParaSite" id="Csp11.Scaffold629.g10328.t1"/>
    </source>
</evidence>
<protein>
    <submittedName>
        <fullName evidence="4">Uncharacterized protein</fullName>
    </submittedName>
</protein>
<dbReference type="WBParaSite" id="Csp11.Scaffold629.g10328.t1">
    <property type="protein sequence ID" value="Csp11.Scaffold629.g10328.t1"/>
    <property type="gene ID" value="Csp11.Scaffold629.g10328"/>
</dbReference>
<evidence type="ECO:0000256" key="2">
    <source>
        <dbReference type="SAM" id="MobiDB-lite"/>
    </source>
</evidence>
<feature type="region of interest" description="Disordered" evidence="2">
    <location>
        <begin position="49"/>
        <end position="81"/>
    </location>
</feature>
<reference evidence="4" key="1">
    <citation type="submission" date="2016-11" db="UniProtKB">
        <authorList>
            <consortium name="WormBaseParasite"/>
        </authorList>
    </citation>
    <scope>IDENTIFICATION</scope>
</reference>
<name>A0A1I7TNZ1_9PELO</name>
<feature type="compositionally biased region" description="Basic and acidic residues" evidence="2">
    <location>
        <begin position="49"/>
        <end position="58"/>
    </location>
</feature>
<keyword evidence="3" id="KW-1185">Reference proteome</keyword>
<sequence>MKERKEEEESKIEEIHKIKMESLNLQAQRLKEQNEEEGGKIEKIHQIEMKSLESEAQRKRPSSPPPPRAKEKEVDHERTKTYQPTQLLLDFDSFLFTFPIF</sequence>
<keyword evidence="1" id="KW-0175">Coiled coil</keyword>
<evidence type="ECO:0000256" key="1">
    <source>
        <dbReference type="SAM" id="Coils"/>
    </source>
</evidence>
<feature type="compositionally biased region" description="Basic and acidic residues" evidence="2">
    <location>
        <begin position="68"/>
        <end position="80"/>
    </location>
</feature>
<evidence type="ECO:0000313" key="3">
    <source>
        <dbReference type="Proteomes" id="UP000095282"/>
    </source>
</evidence>
<organism evidence="3 4">
    <name type="scientific">Caenorhabditis tropicalis</name>
    <dbReference type="NCBI Taxonomy" id="1561998"/>
    <lineage>
        <taxon>Eukaryota</taxon>
        <taxon>Metazoa</taxon>
        <taxon>Ecdysozoa</taxon>
        <taxon>Nematoda</taxon>
        <taxon>Chromadorea</taxon>
        <taxon>Rhabditida</taxon>
        <taxon>Rhabditina</taxon>
        <taxon>Rhabditomorpha</taxon>
        <taxon>Rhabditoidea</taxon>
        <taxon>Rhabditidae</taxon>
        <taxon>Peloderinae</taxon>
        <taxon>Caenorhabditis</taxon>
    </lineage>
</organism>
<feature type="coiled-coil region" evidence="1">
    <location>
        <begin position="13"/>
        <end position="40"/>
    </location>
</feature>
<accession>A0A1I7TNZ1</accession>